<feature type="binding site" evidence="15">
    <location>
        <position position="593"/>
    </location>
    <ligand>
        <name>GTP</name>
        <dbReference type="ChEBI" id="CHEBI:37565"/>
    </ligand>
</feature>
<gene>
    <name evidence="17" type="ORF">INT47_002008</name>
</gene>
<keyword evidence="6 16" id="KW-0479">Metal-binding</keyword>
<dbReference type="OrthoDB" id="1608002at2759"/>
<dbReference type="EC" id="3.6.1.1" evidence="4"/>
<dbReference type="CDD" id="cd00066">
    <property type="entry name" value="G-alpha"/>
    <property type="match status" value="1"/>
</dbReference>
<dbReference type="InterPro" id="IPR001019">
    <property type="entry name" value="Gprotein_alpha_su"/>
</dbReference>
<keyword evidence="5" id="KW-0963">Cytoplasm</keyword>
<dbReference type="GO" id="GO:0007189">
    <property type="term" value="P:adenylate cyclase-activating G protein-coupled receptor signaling pathway"/>
    <property type="evidence" value="ECO:0007669"/>
    <property type="project" value="TreeGrafter"/>
</dbReference>
<keyword evidence="10 15" id="KW-0342">GTP-binding</keyword>
<dbReference type="Gene3D" id="3.40.50.300">
    <property type="entry name" value="P-loop containing nucleotide triphosphate hydrolases"/>
    <property type="match status" value="1"/>
</dbReference>
<accession>A0A8H7R1S6</accession>
<dbReference type="SUPFAM" id="SSF47895">
    <property type="entry name" value="Transducin (alpha subunit), insertion domain"/>
    <property type="match status" value="1"/>
</dbReference>
<dbReference type="GO" id="GO:0031683">
    <property type="term" value="F:G-protein beta/gamma-subunit complex binding"/>
    <property type="evidence" value="ECO:0007669"/>
    <property type="project" value="InterPro"/>
</dbReference>
<protein>
    <recommendedName>
        <fullName evidence="13">Inorganic pyrophosphatase</fullName>
        <ecNumber evidence="4">3.6.1.1</ecNumber>
    </recommendedName>
    <alternativeName>
        <fullName evidence="12">Pyrophosphate phospho-hydrolase</fullName>
    </alternativeName>
</protein>
<name>A0A8H7R1S6_9FUNG</name>
<keyword evidence="8" id="KW-0378">Hydrolase</keyword>
<feature type="binding site" evidence="15">
    <location>
        <begin position="417"/>
        <end position="418"/>
    </location>
    <ligand>
        <name>GTP</name>
        <dbReference type="ChEBI" id="CHEBI:37565"/>
    </ligand>
</feature>
<evidence type="ECO:0000256" key="12">
    <source>
        <dbReference type="ARBA" id="ARBA00032535"/>
    </source>
</evidence>
<dbReference type="GO" id="GO:0005834">
    <property type="term" value="C:heterotrimeric G-protein complex"/>
    <property type="evidence" value="ECO:0007669"/>
    <property type="project" value="TreeGrafter"/>
</dbReference>
<evidence type="ECO:0000256" key="11">
    <source>
        <dbReference type="ARBA" id="ARBA00023224"/>
    </source>
</evidence>
<evidence type="ECO:0000256" key="16">
    <source>
        <dbReference type="PIRSR" id="PIRSR601019-2"/>
    </source>
</evidence>
<dbReference type="PANTHER" id="PTHR10218">
    <property type="entry name" value="GTP-BINDING PROTEIN ALPHA SUBUNIT"/>
    <property type="match status" value="1"/>
</dbReference>
<dbReference type="Proteomes" id="UP000603453">
    <property type="component" value="Unassembled WGS sequence"/>
</dbReference>
<dbReference type="SMART" id="SM00275">
    <property type="entry name" value="G_alpha"/>
    <property type="match status" value="1"/>
</dbReference>
<dbReference type="GO" id="GO:0001664">
    <property type="term" value="F:G protein-coupled receptor binding"/>
    <property type="evidence" value="ECO:0007669"/>
    <property type="project" value="TreeGrafter"/>
</dbReference>
<dbReference type="GO" id="GO:0005525">
    <property type="term" value="F:GTP binding"/>
    <property type="evidence" value="ECO:0007669"/>
    <property type="project" value="UniProtKB-KW"/>
</dbReference>
<keyword evidence="9 16" id="KW-0460">Magnesium</keyword>
<dbReference type="CDD" id="cd00412">
    <property type="entry name" value="pyrophosphatase"/>
    <property type="match status" value="1"/>
</dbReference>
<reference evidence="17" key="1">
    <citation type="submission" date="2020-12" db="EMBL/GenBank/DDBJ databases">
        <title>Metabolic potential, ecology and presence of endohyphal bacteria is reflected in genomic diversity of Mucoromycotina.</title>
        <authorList>
            <person name="Muszewska A."/>
            <person name="Okrasinska A."/>
            <person name="Steczkiewicz K."/>
            <person name="Drgas O."/>
            <person name="Orlowska M."/>
            <person name="Perlinska-Lenart U."/>
            <person name="Aleksandrzak-Piekarczyk T."/>
            <person name="Szatraj K."/>
            <person name="Zielenkiewicz U."/>
            <person name="Pilsyk S."/>
            <person name="Malc E."/>
            <person name="Mieczkowski P."/>
            <person name="Kruszewska J.S."/>
            <person name="Biernat P."/>
            <person name="Pawlowska J."/>
        </authorList>
    </citation>
    <scope>NUCLEOTIDE SEQUENCE</scope>
    <source>
        <strain evidence="17">WA0000017839</strain>
    </source>
</reference>
<dbReference type="Pfam" id="PF00719">
    <property type="entry name" value="Pyrophosphatase"/>
    <property type="match status" value="1"/>
</dbReference>
<evidence type="ECO:0000313" key="18">
    <source>
        <dbReference type="Proteomes" id="UP000603453"/>
    </source>
</evidence>
<feature type="binding site" evidence="16">
    <location>
        <position position="449"/>
    </location>
    <ligand>
        <name>Mg(2+)</name>
        <dbReference type="ChEBI" id="CHEBI:18420"/>
    </ligand>
</feature>
<dbReference type="PRINTS" id="PR00318">
    <property type="entry name" value="GPROTEINA"/>
</dbReference>
<dbReference type="GO" id="GO:0000287">
    <property type="term" value="F:magnesium ion binding"/>
    <property type="evidence" value="ECO:0007669"/>
    <property type="project" value="InterPro"/>
</dbReference>
<feature type="binding site" evidence="15">
    <location>
        <begin position="443"/>
        <end position="449"/>
    </location>
    <ligand>
        <name>GTP</name>
        <dbReference type="ChEBI" id="CHEBI:37565"/>
    </ligand>
</feature>
<dbReference type="InterPro" id="IPR008162">
    <property type="entry name" value="Pyrophosphatase"/>
</dbReference>
<feature type="binding site" evidence="15">
    <location>
        <begin position="309"/>
        <end position="314"/>
    </location>
    <ligand>
        <name>GTP</name>
        <dbReference type="ChEBI" id="CHEBI:37565"/>
    </ligand>
</feature>
<comment type="catalytic activity">
    <reaction evidence="14">
        <text>diphosphate + H2O = 2 phosphate + H(+)</text>
        <dbReference type="Rhea" id="RHEA:24576"/>
        <dbReference type="ChEBI" id="CHEBI:15377"/>
        <dbReference type="ChEBI" id="CHEBI:15378"/>
        <dbReference type="ChEBI" id="CHEBI:33019"/>
        <dbReference type="ChEBI" id="CHEBI:43474"/>
        <dbReference type="EC" id="3.6.1.1"/>
    </reaction>
</comment>
<keyword evidence="7 15" id="KW-0547">Nucleotide-binding</keyword>
<comment type="subcellular location">
    <subcellularLocation>
        <location evidence="2">Cytoplasm</location>
    </subcellularLocation>
</comment>
<comment type="similarity">
    <text evidence="3">Belongs to the PPase family.</text>
</comment>
<evidence type="ECO:0000256" key="15">
    <source>
        <dbReference type="PIRSR" id="PIRSR601019-1"/>
    </source>
</evidence>
<dbReference type="InterPro" id="IPR027417">
    <property type="entry name" value="P-loop_NTPase"/>
</dbReference>
<proteinExistence type="inferred from homology"/>
<dbReference type="InterPro" id="IPR036649">
    <property type="entry name" value="Pyrophosphatase_sf"/>
</dbReference>
<evidence type="ECO:0000256" key="6">
    <source>
        <dbReference type="ARBA" id="ARBA00022723"/>
    </source>
</evidence>
<evidence type="ECO:0000256" key="3">
    <source>
        <dbReference type="ARBA" id="ARBA00006220"/>
    </source>
</evidence>
<evidence type="ECO:0000313" key="17">
    <source>
        <dbReference type="EMBL" id="KAG2201748.1"/>
    </source>
</evidence>
<evidence type="ECO:0000256" key="9">
    <source>
        <dbReference type="ARBA" id="ARBA00022842"/>
    </source>
</evidence>
<dbReference type="PROSITE" id="PS51882">
    <property type="entry name" value="G_ALPHA"/>
    <property type="match status" value="1"/>
</dbReference>
<dbReference type="PROSITE" id="PS00387">
    <property type="entry name" value="PPASE"/>
    <property type="match status" value="1"/>
</dbReference>
<comment type="cofactor">
    <cofactor evidence="1">
        <name>Mg(2+)</name>
        <dbReference type="ChEBI" id="CHEBI:18420"/>
    </cofactor>
</comment>
<feature type="binding site" evidence="16">
    <location>
        <position position="313"/>
    </location>
    <ligand>
        <name>Mg(2+)</name>
        <dbReference type="ChEBI" id="CHEBI:18420"/>
    </ligand>
</feature>
<evidence type="ECO:0000256" key="10">
    <source>
        <dbReference type="ARBA" id="ARBA00023134"/>
    </source>
</evidence>
<evidence type="ECO:0000256" key="5">
    <source>
        <dbReference type="ARBA" id="ARBA00022490"/>
    </source>
</evidence>
<dbReference type="GO" id="GO:0004427">
    <property type="term" value="F:inorganic diphosphate phosphatase activity"/>
    <property type="evidence" value="ECO:0007669"/>
    <property type="project" value="UniProtKB-EC"/>
</dbReference>
<sequence length="621" mass="70563">MADITTRQVGALNTLEYRLYFEKNGVPVSPFHDIPLFANAEKTILNMVVEIPRWSNAKLEISKEIAMNPIVQDTKKGKLRFVRNCFPHKGYIWNYGAFPQTWEDPTVVHPETKAVGDNDPIDVIEIGEQVAYPGQIKQVKVLGIMALLDEGETDWKVLAIDINDPLASKLNDIEDVEKHLPGLVRATNEWFRIYKIPDGKPENVFAFSGEAKNKKYATDIVQETHEAWKALISGASDKKDIETVNTAVDDSPYKSDSVDVPAASPKPDAPIDASVDKWFFISGHNLTRPKEASARMQDTLTGTHTGSGESGKSTIVKQMKIIHQNGYSPEELITWKFTIFKNILESIQSIISAIHKFDYQFETIKDQTLIDHLVAYHITDPSLPFDTDMALLIIQIWNDPIVLTLLDKHSNAFYFMDSAPYFLNDMKRITLDTTYIPTVADVLYARSKTTGITETKFQAGPQLIIHMFDVGGQRSERKKWIHCFEAVTSIIFCVALSEYDQVLLEEHKQNRMIESLIVFESVINSRWFLRTSIVLFLNKIDLFRAKLPRVPLNRFFPDYSGADNPGKAAKYILWRFTQTNRANLNIYPHVTQATDTHQIRHVFAVIKETILQNALKDSGIL</sequence>
<evidence type="ECO:0000256" key="1">
    <source>
        <dbReference type="ARBA" id="ARBA00001946"/>
    </source>
</evidence>
<feature type="binding site" evidence="15">
    <location>
        <begin position="469"/>
        <end position="473"/>
    </location>
    <ligand>
        <name>GTP</name>
        <dbReference type="ChEBI" id="CHEBI:37565"/>
    </ligand>
</feature>
<dbReference type="FunFam" id="3.40.50.300:FF:000181">
    <property type="entry name" value="Guanine nucleotide-binding protein subunit alpha"/>
    <property type="match status" value="1"/>
</dbReference>
<evidence type="ECO:0000256" key="4">
    <source>
        <dbReference type="ARBA" id="ARBA00012146"/>
    </source>
</evidence>
<evidence type="ECO:0000256" key="2">
    <source>
        <dbReference type="ARBA" id="ARBA00004496"/>
    </source>
</evidence>
<dbReference type="Gene3D" id="3.90.80.10">
    <property type="entry name" value="Inorganic pyrophosphatase"/>
    <property type="match status" value="1"/>
</dbReference>
<dbReference type="InterPro" id="IPR011025">
    <property type="entry name" value="GproteinA_insert"/>
</dbReference>
<dbReference type="PANTHER" id="PTHR10218:SF369">
    <property type="entry name" value="GUANINE NUCLEOTIDE-BINDING PROTEIN ALPHA-2 SUBUNIT"/>
    <property type="match status" value="1"/>
</dbReference>
<keyword evidence="11" id="KW-0807">Transducer</keyword>
<feature type="binding site" evidence="15">
    <location>
        <begin position="538"/>
        <end position="541"/>
    </location>
    <ligand>
        <name>GTP</name>
        <dbReference type="ChEBI" id="CHEBI:37565"/>
    </ligand>
</feature>
<organism evidence="17 18">
    <name type="scientific">Mucor saturninus</name>
    <dbReference type="NCBI Taxonomy" id="64648"/>
    <lineage>
        <taxon>Eukaryota</taxon>
        <taxon>Fungi</taxon>
        <taxon>Fungi incertae sedis</taxon>
        <taxon>Mucoromycota</taxon>
        <taxon>Mucoromycotina</taxon>
        <taxon>Mucoromycetes</taxon>
        <taxon>Mucorales</taxon>
        <taxon>Mucorineae</taxon>
        <taxon>Mucoraceae</taxon>
        <taxon>Mucor</taxon>
    </lineage>
</organism>
<dbReference type="GO" id="GO:0005737">
    <property type="term" value="C:cytoplasm"/>
    <property type="evidence" value="ECO:0007669"/>
    <property type="project" value="UniProtKB-SubCell"/>
</dbReference>
<evidence type="ECO:0000256" key="8">
    <source>
        <dbReference type="ARBA" id="ARBA00022801"/>
    </source>
</evidence>
<keyword evidence="18" id="KW-1185">Reference proteome</keyword>
<dbReference type="SUPFAM" id="SSF52540">
    <property type="entry name" value="P-loop containing nucleoside triphosphate hydrolases"/>
    <property type="match status" value="1"/>
</dbReference>
<dbReference type="Gene3D" id="1.10.400.10">
    <property type="entry name" value="GI Alpha 1, domain 2-like"/>
    <property type="match status" value="1"/>
</dbReference>
<dbReference type="Pfam" id="PF00503">
    <property type="entry name" value="G-alpha"/>
    <property type="match status" value="1"/>
</dbReference>
<dbReference type="GO" id="GO:0010255">
    <property type="term" value="P:glucose mediated signaling pathway"/>
    <property type="evidence" value="ECO:0007669"/>
    <property type="project" value="UniProtKB-ARBA"/>
</dbReference>
<dbReference type="AlphaFoldDB" id="A0A8H7R1S6"/>
<dbReference type="FunFam" id="3.90.80.10:FF:000004">
    <property type="entry name" value="Inorganic pyrophosphatase"/>
    <property type="match status" value="1"/>
</dbReference>
<comment type="caution">
    <text evidence="17">The sequence shown here is derived from an EMBL/GenBank/DDBJ whole genome shotgun (WGS) entry which is preliminary data.</text>
</comment>
<evidence type="ECO:0000256" key="7">
    <source>
        <dbReference type="ARBA" id="ARBA00022741"/>
    </source>
</evidence>
<evidence type="ECO:0000256" key="14">
    <source>
        <dbReference type="ARBA" id="ARBA00047820"/>
    </source>
</evidence>
<evidence type="ECO:0000256" key="13">
    <source>
        <dbReference type="ARBA" id="ARBA00040300"/>
    </source>
</evidence>
<dbReference type="SUPFAM" id="SSF50324">
    <property type="entry name" value="Inorganic pyrophosphatase"/>
    <property type="match status" value="1"/>
</dbReference>
<dbReference type="EMBL" id="JAEPRD010000068">
    <property type="protein sequence ID" value="KAG2201748.1"/>
    <property type="molecule type" value="Genomic_DNA"/>
</dbReference>
<dbReference type="GO" id="GO:0006796">
    <property type="term" value="P:phosphate-containing compound metabolic process"/>
    <property type="evidence" value="ECO:0007669"/>
    <property type="project" value="InterPro"/>
</dbReference>
<dbReference type="GO" id="GO:0003924">
    <property type="term" value="F:GTPase activity"/>
    <property type="evidence" value="ECO:0007669"/>
    <property type="project" value="InterPro"/>
</dbReference>